<protein>
    <submittedName>
        <fullName evidence="2">Uncharacterized protein</fullName>
    </submittedName>
</protein>
<accession>A0A915IXQ7</accession>
<evidence type="ECO:0000313" key="1">
    <source>
        <dbReference type="Proteomes" id="UP000887565"/>
    </source>
</evidence>
<evidence type="ECO:0000313" key="2">
    <source>
        <dbReference type="WBParaSite" id="nRc.2.0.1.t18205-RA"/>
    </source>
</evidence>
<organism evidence="1 2">
    <name type="scientific">Romanomermis culicivorax</name>
    <name type="common">Nematode worm</name>
    <dbReference type="NCBI Taxonomy" id="13658"/>
    <lineage>
        <taxon>Eukaryota</taxon>
        <taxon>Metazoa</taxon>
        <taxon>Ecdysozoa</taxon>
        <taxon>Nematoda</taxon>
        <taxon>Enoplea</taxon>
        <taxon>Dorylaimia</taxon>
        <taxon>Mermithida</taxon>
        <taxon>Mermithoidea</taxon>
        <taxon>Mermithidae</taxon>
        <taxon>Romanomermis</taxon>
    </lineage>
</organism>
<sequence length="133" mass="15195">FHTPKKDQCSTCAAFVNKEQAGKATDVVRKDHEQHLQRKNESRACRANDIKTAAESEHVIVATMDLQSVLQIPHSAESQFYYQRKICIYNMTFFVESSRDAYCFVWSEIDGKRGCCEIGTAIKKFIEIQVLKG</sequence>
<dbReference type="WBParaSite" id="nRc.2.0.1.t18205-RA">
    <property type="protein sequence ID" value="nRc.2.0.1.t18205-RA"/>
    <property type="gene ID" value="nRc.2.0.1.g18205"/>
</dbReference>
<dbReference type="PANTHER" id="PTHR10773">
    <property type="entry name" value="DNA-DIRECTED RNA POLYMERASES I, II, AND III SUBUNIT RPABC2"/>
    <property type="match status" value="1"/>
</dbReference>
<reference evidence="2" key="1">
    <citation type="submission" date="2022-11" db="UniProtKB">
        <authorList>
            <consortium name="WormBaseParasite"/>
        </authorList>
    </citation>
    <scope>IDENTIFICATION</scope>
</reference>
<dbReference type="Proteomes" id="UP000887565">
    <property type="component" value="Unplaced"/>
</dbReference>
<dbReference type="AlphaFoldDB" id="A0A915IXQ7"/>
<proteinExistence type="predicted"/>
<keyword evidence="1" id="KW-1185">Reference proteome</keyword>
<dbReference type="PANTHER" id="PTHR10773:SF19">
    <property type="match status" value="1"/>
</dbReference>
<name>A0A915IXQ7_ROMCU</name>
<dbReference type="OMA" id="CCEIGTA"/>